<evidence type="ECO:0000256" key="12">
    <source>
        <dbReference type="SAM" id="MobiDB-lite"/>
    </source>
</evidence>
<evidence type="ECO:0000256" key="3">
    <source>
        <dbReference type="ARBA" id="ARBA00022517"/>
    </source>
</evidence>
<dbReference type="AlphaFoldDB" id="A0A485PCJ5"/>
<evidence type="ECO:0000256" key="9">
    <source>
        <dbReference type="ARBA" id="ARBA00069727"/>
    </source>
</evidence>
<dbReference type="Proteomes" id="UP000386466">
    <property type="component" value="Unassembled WGS sequence"/>
</dbReference>
<comment type="subunit">
    <text evidence="8">Part of the small subunit (SSU) processome, composed of more than 70 proteins and the RNA chaperone small nucleolar RNA (snoRNA) U3. Component of a heterotrimeric complex containing IMP3, IMP4 and MPHOSPH10. Interacts with MPHOSPH10.</text>
</comment>
<comment type="similarity">
    <text evidence="2">Belongs to the universal ribosomal protein uS4 family.</text>
</comment>
<dbReference type="CDD" id="cd00165">
    <property type="entry name" value="S4"/>
    <property type="match status" value="1"/>
</dbReference>
<proteinExistence type="inferred from homology"/>
<dbReference type="InterPro" id="IPR036986">
    <property type="entry name" value="S4_RNA-bd_sf"/>
</dbReference>
<evidence type="ECO:0000313" key="15">
    <source>
        <dbReference type="EMBL" id="VFV41496.1"/>
    </source>
</evidence>
<accession>A0A485PCJ5</accession>
<dbReference type="SUPFAM" id="SSF55174">
    <property type="entry name" value="Alpha-L RNA-binding motif"/>
    <property type="match status" value="1"/>
</dbReference>
<evidence type="ECO:0000256" key="11">
    <source>
        <dbReference type="PROSITE-ProRule" id="PRU00182"/>
    </source>
</evidence>
<dbReference type="GO" id="GO:0019843">
    <property type="term" value="F:rRNA binding"/>
    <property type="evidence" value="ECO:0007669"/>
    <property type="project" value="InterPro"/>
</dbReference>
<dbReference type="GO" id="GO:0030515">
    <property type="term" value="F:snoRNA binding"/>
    <property type="evidence" value="ECO:0007669"/>
    <property type="project" value="TreeGrafter"/>
</dbReference>
<dbReference type="GO" id="GO:0006364">
    <property type="term" value="P:rRNA processing"/>
    <property type="evidence" value="ECO:0007669"/>
    <property type="project" value="TreeGrafter"/>
</dbReference>
<organism evidence="15 16">
    <name type="scientific">Lynx pardinus</name>
    <name type="common">Iberian lynx</name>
    <name type="synonym">Felis pardina</name>
    <dbReference type="NCBI Taxonomy" id="191816"/>
    <lineage>
        <taxon>Eukaryota</taxon>
        <taxon>Metazoa</taxon>
        <taxon>Chordata</taxon>
        <taxon>Craniata</taxon>
        <taxon>Vertebrata</taxon>
        <taxon>Euteleostomi</taxon>
        <taxon>Mammalia</taxon>
        <taxon>Eutheria</taxon>
        <taxon>Laurasiatheria</taxon>
        <taxon>Carnivora</taxon>
        <taxon>Feliformia</taxon>
        <taxon>Felidae</taxon>
        <taxon>Felinae</taxon>
        <taxon>Lynx</taxon>
    </lineage>
</organism>
<keyword evidence="5" id="KW-0539">Nucleus</keyword>
<gene>
    <name evidence="15" type="ORF">LYPA_23C011924</name>
</gene>
<keyword evidence="16" id="KW-1185">Reference proteome</keyword>
<dbReference type="GO" id="GO:0034457">
    <property type="term" value="C:Mpp10 complex"/>
    <property type="evidence" value="ECO:0007669"/>
    <property type="project" value="TreeGrafter"/>
</dbReference>
<comment type="subcellular location">
    <subcellularLocation>
        <location evidence="1">Nucleus</location>
        <location evidence="1">Nucleolus</location>
    </subcellularLocation>
</comment>
<evidence type="ECO:0000256" key="10">
    <source>
        <dbReference type="ARBA" id="ARBA00072223"/>
    </source>
</evidence>
<feature type="compositionally biased region" description="Basic residues" evidence="12">
    <location>
        <begin position="20"/>
        <end position="30"/>
    </location>
</feature>
<reference evidence="15 16" key="1">
    <citation type="submission" date="2019-01" db="EMBL/GenBank/DDBJ databases">
        <authorList>
            <person name="Alioto T."/>
            <person name="Alioto T."/>
        </authorList>
    </citation>
    <scope>NUCLEOTIDE SEQUENCE [LARGE SCALE GENOMIC DNA]</scope>
</reference>
<keyword evidence="6" id="KW-0687">Ribonucleoprotein</keyword>
<evidence type="ECO:0000256" key="5">
    <source>
        <dbReference type="ARBA" id="ARBA00023242"/>
    </source>
</evidence>
<keyword evidence="4 11" id="KW-0694">RNA-binding</keyword>
<protein>
    <recommendedName>
        <fullName evidence="9">U3 small nucleolar ribonucleoprotein protein IMP3</fullName>
    </recommendedName>
    <alternativeName>
        <fullName evidence="10">U3 small nucleolar ribonucleoprotein protein imp3</fullName>
    </alternativeName>
</protein>
<dbReference type="PANTHER" id="PTHR11831">
    <property type="entry name" value="30S 40S RIBOSOMAL PROTEIN"/>
    <property type="match status" value="1"/>
</dbReference>
<dbReference type="Gene3D" id="3.10.290.10">
    <property type="entry name" value="RNA-binding S4 domain"/>
    <property type="match status" value="1"/>
</dbReference>
<feature type="region of interest" description="Disordered" evidence="12">
    <location>
        <begin position="1"/>
        <end position="59"/>
    </location>
</feature>
<evidence type="ECO:0000256" key="1">
    <source>
        <dbReference type="ARBA" id="ARBA00004604"/>
    </source>
</evidence>
<evidence type="ECO:0000256" key="6">
    <source>
        <dbReference type="ARBA" id="ARBA00023274"/>
    </source>
</evidence>
<dbReference type="Pfam" id="PF00163">
    <property type="entry name" value="Ribosomal_S4"/>
    <property type="match status" value="1"/>
</dbReference>
<evidence type="ECO:0000256" key="7">
    <source>
        <dbReference type="ARBA" id="ARBA00045281"/>
    </source>
</evidence>
<dbReference type="SMART" id="SM01390">
    <property type="entry name" value="Ribosomal_S4"/>
    <property type="match status" value="1"/>
</dbReference>
<dbReference type="GO" id="GO:0032040">
    <property type="term" value="C:small-subunit processome"/>
    <property type="evidence" value="ECO:0007669"/>
    <property type="project" value="TreeGrafter"/>
</dbReference>
<dbReference type="PROSITE" id="PS50889">
    <property type="entry name" value="S4"/>
    <property type="match status" value="1"/>
</dbReference>
<dbReference type="EMBL" id="CAAGRJ010030396">
    <property type="protein sequence ID" value="VFV41496.1"/>
    <property type="molecule type" value="Genomic_DNA"/>
</dbReference>
<dbReference type="GO" id="GO:0042274">
    <property type="term" value="P:ribosomal small subunit biogenesis"/>
    <property type="evidence" value="ECO:0007669"/>
    <property type="project" value="TreeGrafter"/>
</dbReference>
<dbReference type="FunFam" id="3.10.290.10:FF:000006">
    <property type="entry name" value="U3 small nucleolar ribonucleoprotein IMP3"/>
    <property type="match status" value="1"/>
</dbReference>
<dbReference type="SMART" id="SM00363">
    <property type="entry name" value="S4"/>
    <property type="match status" value="1"/>
</dbReference>
<dbReference type="Pfam" id="PF01479">
    <property type="entry name" value="S4"/>
    <property type="match status" value="1"/>
</dbReference>
<feature type="domain" description="RNA-binding S4" evidence="13">
    <location>
        <begin position="231"/>
        <end position="298"/>
    </location>
</feature>
<evidence type="ECO:0000256" key="8">
    <source>
        <dbReference type="ARBA" id="ARBA00046634"/>
    </source>
</evidence>
<comment type="function">
    <text evidence="7">Component of the 60-80S U3 small nucleolar ribonucleoprotein (U3 snoRNP). Required for the early cleavages during pre-18S ribosomal RNA processing. Part of the small subunit (SSU) processome, first precursor of the small eukaryotic ribosomal subunit. During the assembly of the SSU processome in the nucleolus, many ribosome biogenesis factors, an RNA chaperone and ribosomal proteins associate with the nascent pre-rRNA and work in concert to generate RNA folding, modifications, rearrangements and cleavage as well as targeted degradation of pre-ribosomal RNA by the RNA exosome.</text>
</comment>
<evidence type="ECO:0000256" key="2">
    <source>
        <dbReference type="ARBA" id="ARBA00007465"/>
    </source>
</evidence>
<name>A0A485PCJ5_LYNPA</name>
<evidence type="ECO:0000313" key="16">
    <source>
        <dbReference type="Proteomes" id="UP000386466"/>
    </source>
</evidence>
<sequence>MRRNDYRTRGYISGNLRPRGNLKQKTKPKTPRCVAPGPLPHLRPFFSTSPTRLQPTRKEETRDRCMGRGYTLTNGNQGRGLEPFFHWPRAPRAACTSGSQAEAARPLSVLLASGLAAAGAAIMVRKLKFHEQKLLKQVDFLNWEVTDHNLHELRVLRRYRLQRREDYTRYNQLSRAVRELARRLRDLPERDPFRVRASAALLDKLYALGLVPTRGSLELCDFVTASSFCRRRLPTVLLKLRMAQHLQAAVAFVEQGHVRVGPDVVTDPAFLVTRSMEDFVTWVDSSKIKRHVLEYNEERDDFDLEA</sequence>
<keyword evidence="3" id="KW-0690">Ribosome biogenesis</keyword>
<dbReference type="InterPro" id="IPR002942">
    <property type="entry name" value="S4_RNA-bd"/>
</dbReference>
<dbReference type="InterPro" id="IPR001912">
    <property type="entry name" value="Ribosomal_uS4_N"/>
</dbReference>
<evidence type="ECO:0000256" key="4">
    <source>
        <dbReference type="ARBA" id="ARBA00022884"/>
    </source>
</evidence>
<dbReference type="InterPro" id="IPR022801">
    <property type="entry name" value="Ribosomal_uS4"/>
</dbReference>
<evidence type="ECO:0000259" key="14">
    <source>
        <dbReference type="SMART" id="SM01390"/>
    </source>
</evidence>
<feature type="domain" description="Small ribosomal subunit protein uS4 N-terminal" evidence="14">
    <location>
        <begin position="126"/>
        <end position="230"/>
    </location>
</feature>
<dbReference type="PANTHER" id="PTHR11831:SF1">
    <property type="entry name" value="U3 SMALL NUCLEOLAR RIBONUCLEOPROTEIN PROTEIN IMP3"/>
    <property type="match status" value="1"/>
</dbReference>
<evidence type="ECO:0000259" key="13">
    <source>
        <dbReference type="SMART" id="SM00363"/>
    </source>
</evidence>